<keyword evidence="5" id="KW-0687">Ribonucleoprotein</keyword>
<feature type="compositionally biased region" description="Polar residues" evidence="7">
    <location>
        <begin position="30"/>
        <end position="49"/>
    </location>
</feature>
<evidence type="ECO:0000313" key="8">
    <source>
        <dbReference type="EMBL" id="KAF4306142.1"/>
    </source>
</evidence>
<evidence type="ECO:0000313" key="9">
    <source>
        <dbReference type="Proteomes" id="UP000572817"/>
    </source>
</evidence>
<sequence>MRRIPRLSRPIDRALDAATAPRSQCRACAFSTTSARAAESNKSSGTTPFTERLRSKIWGTDYAPGREDPYSSDSPMRDSQKTAAAPQRPAQTTTPGGPKRPVRQVQQDSYQPAKTWHGLEWVGGKQWGAEQEQVSPFIPKERLSEKRDITAALRRALVEVFAARKNDVQLETLYDSIDDASVNLSLRATEDGSAVLEESIIDHQTASIGEAADAVGISPEEIKAWRRISLRDPEVKFAVVKRVTQLTGIRIPDPVIAESATAGILLNKITARPAPKKLADKLEQDQKLAKLPNVKISSRRITPIDKEKEVGRWKVIEQKLLDRNLPVTGHEI</sequence>
<dbReference type="GO" id="GO:0005840">
    <property type="term" value="C:ribosome"/>
    <property type="evidence" value="ECO:0007669"/>
    <property type="project" value="UniProtKB-KW"/>
</dbReference>
<keyword evidence="3 8" id="KW-0689">Ribosomal protein</keyword>
<evidence type="ECO:0000256" key="7">
    <source>
        <dbReference type="SAM" id="MobiDB-lite"/>
    </source>
</evidence>
<comment type="similarity">
    <text evidence="2">Belongs to the mitochondrion-specific ribosomal protein mL50 family.</text>
</comment>
<dbReference type="OrthoDB" id="6220758at2759"/>
<keyword evidence="9" id="KW-1185">Reference proteome</keyword>
<comment type="caution">
    <text evidence="8">The sequence shown here is derived from an EMBL/GenBank/DDBJ whole genome shotgun (WGS) entry which is preliminary data.</text>
</comment>
<dbReference type="GO" id="GO:1990904">
    <property type="term" value="C:ribonucleoprotein complex"/>
    <property type="evidence" value="ECO:0007669"/>
    <property type="project" value="UniProtKB-KW"/>
</dbReference>
<evidence type="ECO:0000256" key="4">
    <source>
        <dbReference type="ARBA" id="ARBA00023128"/>
    </source>
</evidence>
<evidence type="ECO:0000256" key="5">
    <source>
        <dbReference type="ARBA" id="ARBA00023274"/>
    </source>
</evidence>
<dbReference type="Pfam" id="PF10501">
    <property type="entry name" value="Ribosomal_L50"/>
    <property type="match status" value="1"/>
</dbReference>
<protein>
    <recommendedName>
        <fullName evidence="6">Large ribosomal subunit protein mL50</fullName>
    </recommendedName>
</protein>
<keyword evidence="4" id="KW-0496">Mitochondrion</keyword>
<dbReference type="Proteomes" id="UP000572817">
    <property type="component" value="Unassembled WGS sequence"/>
</dbReference>
<evidence type="ECO:0000256" key="6">
    <source>
        <dbReference type="ARBA" id="ARBA00035183"/>
    </source>
</evidence>
<gene>
    <name evidence="8" type="ORF">GTA08_BOTSDO05178</name>
</gene>
<feature type="compositionally biased region" description="Basic and acidic residues" evidence="7">
    <location>
        <begin position="64"/>
        <end position="80"/>
    </location>
</feature>
<accession>A0A8H4ITJ0</accession>
<evidence type="ECO:0000256" key="3">
    <source>
        <dbReference type="ARBA" id="ARBA00022980"/>
    </source>
</evidence>
<organism evidence="8 9">
    <name type="scientific">Botryosphaeria dothidea</name>
    <dbReference type="NCBI Taxonomy" id="55169"/>
    <lineage>
        <taxon>Eukaryota</taxon>
        <taxon>Fungi</taxon>
        <taxon>Dikarya</taxon>
        <taxon>Ascomycota</taxon>
        <taxon>Pezizomycotina</taxon>
        <taxon>Dothideomycetes</taxon>
        <taxon>Dothideomycetes incertae sedis</taxon>
        <taxon>Botryosphaeriales</taxon>
        <taxon>Botryosphaeriaceae</taxon>
        <taxon>Botryosphaeria</taxon>
    </lineage>
</organism>
<proteinExistence type="inferred from homology"/>
<dbReference type="AlphaFoldDB" id="A0A8H4ITJ0"/>
<feature type="compositionally biased region" description="Low complexity" evidence="7">
    <location>
        <begin position="82"/>
        <end position="97"/>
    </location>
</feature>
<feature type="region of interest" description="Disordered" evidence="7">
    <location>
        <begin position="1"/>
        <end position="110"/>
    </location>
</feature>
<evidence type="ECO:0000256" key="1">
    <source>
        <dbReference type="ARBA" id="ARBA00004173"/>
    </source>
</evidence>
<dbReference type="EMBL" id="WWBZ02000033">
    <property type="protein sequence ID" value="KAF4306142.1"/>
    <property type="molecule type" value="Genomic_DNA"/>
</dbReference>
<name>A0A8H4ITJ0_9PEZI</name>
<dbReference type="InterPro" id="IPR018305">
    <property type="entry name" value="Ribosomal_m50"/>
</dbReference>
<evidence type="ECO:0000256" key="2">
    <source>
        <dbReference type="ARBA" id="ARBA00008860"/>
    </source>
</evidence>
<reference evidence="8" key="1">
    <citation type="submission" date="2020-04" db="EMBL/GenBank/DDBJ databases">
        <title>Genome Assembly and Annotation of Botryosphaeria dothidea sdau 11-99, a Latent Pathogen of Apple Fruit Ring Rot in China.</title>
        <authorList>
            <person name="Yu C."/>
            <person name="Diao Y."/>
            <person name="Lu Q."/>
            <person name="Zhao J."/>
            <person name="Cui S."/>
            <person name="Peng C."/>
            <person name="He B."/>
            <person name="Liu H."/>
        </authorList>
    </citation>
    <scope>NUCLEOTIDE SEQUENCE [LARGE SCALE GENOMIC DNA]</scope>
    <source>
        <strain evidence="8">Sdau11-99</strain>
    </source>
</reference>
<comment type="subcellular location">
    <subcellularLocation>
        <location evidence="1">Mitochondrion</location>
    </subcellularLocation>
</comment>
<dbReference type="GO" id="GO:0005739">
    <property type="term" value="C:mitochondrion"/>
    <property type="evidence" value="ECO:0007669"/>
    <property type="project" value="UniProtKB-SubCell"/>
</dbReference>